<sequence>MKKNLVYLFLMIFFGQISTVFAQNITVTGRVTSQADREALPGVSILVKGTSRGTTTNAEGTYSLESEAGATLIFSFIGLKTTEVIVPASGKLDVALESDNTILQEVVVTALGIAKEKKSLGYAVQELKTKDLAEAREGNLVNALAGKIAGVNITSSQGGMGSSRIVIRGETSIAGNNQPLFVVDGIPVDNSQLGAGANGSRDFANAIADINPDNIESISVLKGPNAAALYGSRASNGVILIKTKSGKSTQKGLGVTLNIGYTLDKLLVLPEYQNVFGQGTGGQFSYKDGKGGGINDATDESWGPRMDGRLIPQFFSNGEAVPFVAHPDNVKNFFETGHTRTTGVAVSGSNEKLDYRFSFNNSKQTGVIPNTDISKNSFGANTTYRINDKLTLSTSANFVRTGSDNLPGTSGRGSSVMLQFLWFGRQVDTELLKDYNKGGFDYNWNHSYYSNPYLLQYENTVEQRRDRFFGNVNLNYKITDWLTATVRTGNDYYTDRRKFKVAYGTNGTPFGSYTEDGYAVNENNTDFNFNLHKAIGADFEVDWLVGGSFRYNFSEQNYQQAPKLAVSNLYTLNNSRDPLVSYNVLRKQKVYSGFSSAQIGFRNYAFLNLTARNDWSSTLPAGNNSYFYPSVNASLVLTDAFNIKSNVLTFAKIRGGWAEVGKDTDPYQLINTYPFNQPFGSSPLLTVSDVLLNSNLKPEITRSTEVGLDLALFKNRARLDFSYYNTDSYNQILKADVSPTTGYKQKLLNAGHINNRGFEAMLNIKPIEAESGFKWDVGINFSKNVSKVISLDDEGFLNDYKLGSNGSAAVYASKGLGYGAIFGTAYTRDATGNIVIGANGLPVRDANLKVLGHYTPKWLGGITNSFSFKGFNLSVLIDTKQGGSIYSATNATGKYTGVLVQTLEGRDAAHGGLTYYYPGNNKSGAAVQLGTGGSAPAGEVVYDDGIIAKGVTADGKPNSTIVSAERYYKGVYSNSAGINEASVLDASFIKLREVKLSYVFPQSWVGKYSLQNVVLSVYGRNLAFLQKKADNIDPETAFNTGNTGQGLESLQLPTTSSYGFNLSIGF</sequence>
<evidence type="ECO:0000256" key="1">
    <source>
        <dbReference type="ARBA" id="ARBA00004571"/>
    </source>
</evidence>
<gene>
    <name evidence="16" type="ORF">SAMN04487995_1033</name>
</gene>
<dbReference type="Gene3D" id="2.60.40.1120">
    <property type="entry name" value="Carboxypeptidase-like, regulatory domain"/>
    <property type="match status" value="1"/>
</dbReference>
<evidence type="ECO:0000313" key="16">
    <source>
        <dbReference type="EMBL" id="SEI50962.1"/>
    </source>
</evidence>
<dbReference type="Pfam" id="PF13715">
    <property type="entry name" value="CarbopepD_reg_2"/>
    <property type="match status" value="1"/>
</dbReference>
<evidence type="ECO:0000256" key="4">
    <source>
        <dbReference type="ARBA" id="ARBA00022496"/>
    </source>
</evidence>
<keyword evidence="4" id="KW-0410">Iron transport</keyword>
<comment type="subcellular location">
    <subcellularLocation>
        <location evidence="1 11">Cell outer membrane</location>
        <topology evidence="1 11">Multi-pass membrane protein</topology>
    </subcellularLocation>
</comment>
<dbReference type="InterPro" id="IPR012910">
    <property type="entry name" value="Plug_dom"/>
</dbReference>
<reference evidence="16 17" key="1">
    <citation type="submission" date="2016-10" db="EMBL/GenBank/DDBJ databases">
        <authorList>
            <person name="de Groot N.N."/>
        </authorList>
    </citation>
    <scope>NUCLEOTIDE SEQUENCE [LARGE SCALE GENOMIC DNA]</scope>
    <source>
        <strain evidence="16 17">DSM 19938</strain>
    </source>
</reference>
<feature type="domain" description="TonB-dependent receptor-like beta-barrel" evidence="14">
    <location>
        <begin position="433"/>
        <end position="866"/>
    </location>
</feature>
<dbReference type="InterPro" id="IPR036942">
    <property type="entry name" value="Beta-barrel_TonB_sf"/>
</dbReference>
<keyword evidence="2 11" id="KW-0813">Transport</keyword>
<dbReference type="NCBIfam" id="TIGR04057">
    <property type="entry name" value="SusC_RagA_signa"/>
    <property type="match status" value="1"/>
</dbReference>
<keyword evidence="3 11" id="KW-1134">Transmembrane beta strand</keyword>
<feature type="signal peptide" evidence="13">
    <location>
        <begin position="1"/>
        <end position="22"/>
    </location>
</feature>
<comment type="similarity">
    <text evidence="11 12">Belongs to the TonB-dependent receptor family.</text>
</comment>
<evidence type="ECO:0000256" key="9">
    <source>
        <dbReference type="ARBA" id="ARBA00023136"/>
    </source>
</evidence>
<evidence type="ECO:0000259" key="15">
    <source>
        <dbReference type="Pfam" id="PF07715"/>
    </source>
</evidence>
<dbReference type="Pfam" id="PF00593">
    <property type="entry name" value="TonB_dep_Rec_b-barrel"/>
    <property type="match status" value="1"/>
</dbReference>
<name>A0A1H6RIE8_9BACT</name>
<evidence type="ECO:0000256" key="13">
    <source>
        <dbReference type="SAM" id="SignalP"/>
    </source>
</evidence>
<keyword evidence="7" id="KW-0406">Ion transport</keyword>
<keyword evidence="13" id="KW-0732">Signal</keyword>
<evidence type="ECO:0000256" key="7">
    <source>
        <dbReference type="ARBA" id="ARBA00023065"/>
    </source>
</evidence>
<keyword evidence="6" id="KW-0408">Iron</keyword>
<evidence type="ECO:0000256" key="3">
    <source>
        <dbReference type="ARBA" id="ARBA00022452"/>
    </source>
</evidence>
<dbReference type="PANTHER" id="PTHR32552">
    <property type="entry name" value="FERRICHROME IRON RECEPTOR-RELATED"/>
    <property type="match status" value="1"/>
</dbReference>
<evidence type="ECO:0000313" key="17">
    <source>
        <dbReference type="Proteomes" id="UP000199532"/>
    </source>
</evidence>
<evidence type="ECO:0000256" key="2">
    <source>
        <dbReference type="ARBA" id="ARBA00022448"/>
    </source>
</evidence>
<dbReference type="PROSITE" id="PS52016">
    <property type="entry name" value="TONB_DEPENDENT_REC_3"/>
    <property type="match status" value="1"/>
</dbReference>
<dbReference type="InterPro" id="IPR000531">
    <property type="entry name" value="Beta-barrel_TonB"/>
</dbReference>
<dbReference type="SUPFAM" id="SSF56935">
    <property type="entry name" value="Porins"/>
    <property type="match status" value="1"/>
</dbReference>
<dbReference type="InterPro" id="IPR039426">
    <property type="entry name" value="TonB-dep_rcpt-like"/>
</dbReference>
<dbReference type="RefSeq" id="WP_090332948.1">
    <property type="nucleotide sequence ID" value="NZ_FNXY01000002.1"/>
</dbReference>
<dbReference type="Gene3D" id="2.40.170.20">
    <property type="entry name" value="TonB-dependent receptor, beta-barrel domain"/>
    <property type="match status" value="1"/>
</dbReference>
<feature type="domain" description="TonB-dependent receptor plug" evidence="15">
    <location>
        <begin position="117"/>
        <end position="238"/>
    </location>
</feature>
<dbReference type="InterPro" id="IPR037066">
    <property type="entry name" value="Plug_dom_sf"/>
</dbReference>
<evidence type="ECO:0000256" key="11">
    <source>
        <dbReference type="PROSITE-ProRule" id="PRU01360"/>
    </source>
</evidence>
<dbReference type="SUPFAM" id="SSF49464">
    <property type="entry name" value="Carboxypeptidase regulatory domain-like"/>
    <property type="match status" value="1"/>
</dbReference>
<dbReference type="GO" id="GO:0009279">
    <property type="term" value="C:cell outer membrane"/>
    <property type="evidence" value="ECO:0007669"/>
    <property type="project" value="UniProtKB-SubCell"/>
</dbReference>
<dbReference type="GO" id="GO:0006826">
    <property type="term" value="P:iron ion transport"/>
    <property type="evidence" value="ECO:0007669"/>
    <property type="project" value="UniProtKB-KW"/>
</dbReference>
<protein>
    <submittedName>
        <fullName evidence="16">TonB-linked outer membrane protein, SusC/RagA family</fullName>
    </submittedName>
</protein>
<dbReference type="EMBL" id="FNXY01000002">
    <property type="protein sequence ID" value="SEI50962.1"/>
    <property type="molecule type" value="Genomic_DNA"/>
</dbReference>
<keyword evidence="8 12" id="KW-0798">TonB box</keyword>
<evidence type="ECO:0000256" key="5">
    <source>
        <dbReference type="ARBA" id="ARBA00022692"/>
    </source>
</evidence>
<dbReference type="Proteomes" id="UP000199532">
    <property type="component" value="Unassembled WGS sequence"/>
</dbReference>
<keyword evidence="5 11" id="KW-0812">Transmembrane</keyword>
<dbReference type="NCBIfam" id="TIGR04056">
    <property type="entry name" value="OMP_RagA_SusC"/>
    <property type="match status" value="1"/>
</dbReference>
<keyword evidence="9 11" id="KW-0472">Membrane</keyword>
<organism evidence="16 17">
    <name type="scientific">Dyadobacter koreensis</name>
    <dbReference type="NCBI Taxonomy" id="408657"/>
    <lineage>
        <taxon>Bacteria</taxon>
        <taxon>Pseudomonadati</taxon>
        <taxon>Bacteroidota</taxon>
        <taxon>Cytophagia</taxon>
        <taxon>Cytophagales</taxon>
        <taxon>Spirosomataceae</taxon>
        <taxon>Dyadobacter</taxon>
    </lineage>
</organism>
<dbReference type="Gene3D" id="2.170.130.10">
    <property type="entry name" value="TonB-dependent receptor, plug domain"/>
    <property type="match status" value="1"/>
</dbReference>
<evidence type="ECO:0000256" key="12">
    <source>
        <dbReference type="RuleBase" id="RU003357"/>
    </source>
</evidence>
<evidence type="ECO:0000256" key="10">
    <source>
        <dbReference type="ARBA" id="ARBA00023237"/>
    </source>
</evidence>
<dbReference type="AlphaFoldDB" id="A0A1H6RIE8"/>
<dbReference type="STRING" id="408657.SAMN04487995_1033"/>
<dbReference type="Pfam" id="PF07715">
    <property type="entry name" value="Plug"/>
    <property type="match status" value="1"/>
</dbReference>
<evidence type="ECO:0000256" key="8">
    <source>
        <dbReference type="ARBA" id="ARBA00023077"/>
    </source>
</evidence>
<dbReference type="InterPro" id="IPR023996">
    <property type="entry name" value="TonB-dep_OMP_SusC/RagA"/>
</dbReference>
<keyword evidence="10 11" id="KW-0998">Cell outer membrane</keyword>
<accession>A0A1H6RIE8</accession>
<dbReference type="OrthoDB" id="9768177at2"/>
<feature type="chain" id="PRO_5011720183" evidence="13">
    <location>
        <begin position="23"/>
        <end position="1066"/>
    </location>
</feature>
<dbReference type="InterPro" id="IPR008969">
    <property type="entry name" value="CarboxyPept-like_regulatory"/>
</dbReference>
<keyword evidence="17" id="KW-1185">Reference proteome</keyword>
<dbReference type="PANTHER" id="PTHR32552:SF81">
    <property type="entry name" value="TONB-DEPENDENT OUTER MEMBRANE RECEPTOR"/>
    <property type="match status" value="1"/>
</dbReference>
<proteinExistence type="inferred from homology"/>
<dbReference type="InterPro" id="IPR023997">
    <property type="entry name" value="TonB-dep_OMP_SusC/RagA_CS"/>
</dbReference>
<evidence type="ECO:0000259" key="14">
    <source>
        <dbReference type="Pfam" id="PF00593"/>
    </source>
</evidence>
<evidence type="ECO:0000256" key="6">
    <source>
        <dbReference type="ARBA" id="ARBA00023004"/>
    </source>
</evidence>